<keyword evidence="1" id="KW-0547">Nucleotide-binding</keyword>
<evidence type="ECO:0000313" key="2">
    <source>
        <dbReference type="Proteomes" id="UP000289022"/>
    </source>
</evidence>
<accession>A0A438W1G2</accession>
<sequence>ALLSAIPKPGKEYRKKRLETVDENVDYLSFPKELR</sequence>
<keyword evidence="1" id="KW-0067">ATP-binding</keyword>
<dbReference type="Proteomes" id="UP000289022">
    <property type="component" value="Unassembled WGS sequence"/>
</dbReference>
<feature type="non-terminal residue" evidence="1">
    <location>
        <position position="1"/>
    </location>
</feature>
<organism evidence="1 2">
    <name type="scientific">Helicobacter pylori</name>
    <name type="common">Campylobacter pylori</name>
    <dbReference type="NCBI Taxonomy" id="210"/>
    <lineage>
        <taxon>Bacteria</taxon>
        <taxon>Pseudomonadati</taxon>
        <taxon>Campylobacterota</taxon>
        <taxon>Epsilonproteobacteria</taxon>
        <taxon>Campylobacterales</taxon>
        <taxon>Helicobacteraceae</taxon>
        <taxon>Helicobacter</taxon>
    </lineage>
</organism>
<gene>
    <name evidence="1" type="ORF">EC518_13925</name>
</gene>
<dbReference type="EMBL" id="RJGP01001401">
    <property type="protein sequence ID" value="RVZ17074.1"/>
    <property type="molecule type" value="Genomic_DNA"/>
</dbReference>
<name>A0A438W1G2_HELPX</name>
<dbReference type="AlphaFoldDB" id="A0A438W1G2"/>
<evidence type="ECO:0000313" key="1">
    <source>
        <dbReference type="EMBL" id="RVZ17074.1"/>
    </source>
</evidence>
<proteinExistence type="predicted"/>
<protein>
    <submittedName>
        <fullName evidence="1">ABC transporter ATP-binding protein</fullName>
    </submittedName>
</protein>
<comment type="caution">
    <text evidence="1">The sequence shown here is derived from an EMBL/GenBank/DDBJ whole genome shotgun (WGS) entry which is preliminary data.</text>
</comment>
<reference evidence="1 2" key="1">
    <citation type="submission" date="2018-11" db="EMBL/GenBank/DDBJ databases">
        <title>Genetic determinants and prediction of antibiotic resistance phenotypes in Helicobacter pylori.</title>
        <authorList>
            <person name="Wagner K."/>
        </authorList>
    </citation>
    <scope>NUCLEOTIDE SEQUENCE [LARGE SCALE GENOMIC DNA]</scope>
    <source>
        <strain evidence="1 2">ZH70</strain>
    </source>
</reference>
<dbReference type="GO" id="GO:0005524">
    <property type="term" value="F:ATP binding"/>
    <property type="evidence" value="ECO:0007669"/>
    <property type="project" value="UniProtKB-KW"/>
</dbReference>